<reference evidence="1 2" key="1">
    <citation type="submission" date="2019-03" db="EMBL/GenBank/DDBJ databases">
        <title>Whole genome sequence of Arthrobacter sp JH1-1.</title>
        <authorList>
            <person name="Trinh H.N."/>
        </authorList>
    </citation>
    <scope>NUCLEOTIDE SEQUENCE [LARGE SCALE GENOMIC DNA]</scope>
    <source>
        <strain evidence="1 2">JH1-1</strain>
    </source>
</reference>
<evidence type="ECO:0000313" key="2">
    <source>
        <dbReference type="Proteomes" id="UP000295511"/>
    </source>
</evidence>
<evidence type="ECO:0000313" key="1">
    <source>
        <dbReference type="EMBL" id="TDF96073.1"/>
    </source>
</evidence>
<gene>
    <name evidence="1" type="ORF">E1809_10920</name>
</gene>
<dbReference type="OrthoDB" id="1550900at2"/>
<dbReference type="EMBL" id="SMRU01000011">
    <property type="protein sequence ID" value="TDF96073.1"/>
    <property type="molecule type" value="Genomic_DNA"/>
</dbReference>
<dbReference type="Proteomes" id="UP000295511">
    <property type="component" value="Unassembled WGS sequence"/>
</dbReference>
<dbReference type="AlphaFoldDB" id="A0A4R5KKJ0"/>
<keyword evidence="2" id="KW-1185">Reference proteome</keyword>
<organism evidence="1 2">
    <name type="scientific">Arthrobacter terricola</name>
    <dbReference type="NCBI Taxonomy" id="2547396"/>
    <lineage>
        <taxon>Bacteria</taxon>
        <taxon>Bacillati</taxon>
        <taxon>Actinomycetota</taxon>
        <taxon>Actinomycetes</taxon>
        <taxon>Micrococcales</taxon>
        <taxon>Micrococcaceae</taxon>
        <taxon>Arthrobacter</taxon>
    </lineage>
</organism>
<evidence type="ECO:0008006" key="3">
    <source>
        <dbReference type="Google" id="ProtNLM"/>
    </source>
</evidence>
<dbReference type="RefSeq" id="WP_133204259.1">
    <property type="nucleotide sequence ID" value="NZ_SMRU01000011.1"/>
</dbReference>
<name>A0A4R5KKJ0_9MICC</name>
<comment type="caution">
    <text evidence="1">The sequence shown here is derived from an EMBL/GenBank/DDBJ whole genome shotgun (WGS) entry which is preliminary data.</text>
</comment>
<accession>A0A4R5KKJ0</accession>
<protein>
    <recommendedName>
        <fullName evidence="3">ABM domain-containing protein</fullName>
    </recommendedName>
</protein>
<sequence>MEGTPYGVVHFFPGGTKEQYEASIAAVHPGEGLLPEGQTFHAAGPSAGGWTIMAVHESKDSWEKFRNDILMPRMQAGIEGGFEAPPEETVIDLYKVLTLTMA</sequence>
<proteinExistence type="predicted"/>